<protein>
    <submittedName>
        <fullName evidence="1">Uncharacterized protein</fullName>
    </submittedName>
</protein>
<organism evidence="1 2">
    <name type="scientific">Halosaccharopolyspora lacisalsi</name>
    <dbReference type="NCBI Taxonomy" id="1000566"/>
    <lineage>
        <taxon>Bacteria</taxon>
        <taxon>Bacillati</taxon>
        <taxon>Actinomycetota</taxon>
        <taxon>Actinomycetes</taxon>
        <taxon>Pseudonocardiales</taxon>
        <taxon>Pseudonocardiaceae</taxon>
        <taxon>Halosaccharopolyspora</taxon>
    </lineage>
</organism>
<proteinExistence type="predicted"/>
<evidence type="ECO:0000313" key="2">
    <source>
        <dbReference type="Proteomes" id="UP000569329"/>
    </source>
</evidence>
<gene>
    <name evidence="1" type="ORF">FHX42_003628</name>
</gene>
<keyword evidence="2" id="KW-1185">Reference proteome</keyword>
<comment type="caution">
    <text evidence="1">The sequence shown here is derived from an EMBL/GenBank/DDBJ whole genome shotgun (WGS) entry which is preliminary data.</text>
</comment>
<accession>A0A839DWB4</accession>
<evidence type="ECO:0000313" key="1">
    <source>
        <dbReference type="EMBL" id="MBA8826252.1"/>
    </source>
</evidence>
<sequence length="30" mass="3403">MLLRIAVITASLALGIWLWHAAIRETQRAQ</sequence>
<dbReference type="AlphaFoldDB" id="A0A839DWB4"/>
<dbReference type="EMBL" id="JACGWZ010000005">
    <property type="protein sequence ID" value="MBA8826252.1"/>
    <property type="molecule type" value="Genomic_DNA"/>
</dbReference>
<dbReference type="Proteomes" id="UP000569329">
    <property type="component" value="Unassembled WGS sequence"/>
</dbReference>
<reference evidence="1 2" key="1">
    <citation type="submission" date="2020-07" db="EMBL/GenBank/DDBJ databases">
        <title>Sequencing the genomes of 1000 actinobacteria strains.</title>
        <authorList>
            <person name="Klenk H.-P."/>
        </authorList>
    </citation>
    <scope>NUCLEOTIDE SEQUENCE [LARGE SCALE GENOMIC DNA]</scope>
    <source>
        <strain evidence="1 2">DSM 45975</strain>
    </source>
</reference>
<name>A0A839DWB4_9PSEU</name>